<dbReference type="GO" id="GO:0046872">
    <property type="term" value="F:metal ion binding"/>
    <property type="evidence" value="ECO:0007669"/>
    <property type="project" value="UniProtKB-KW"/>
</dbReference>
<evidence type="ECO:0000256" key="1">
    <source>
        <dbReference type="ARBA" id="ARBA00005061"/>
    </source>
</evidence>
<dbReference type="GO" id="GO:0016874">
    <property type="term" value="F:ligase activity"/>
    <property type="evidence" value="ECO:0007669"/>
    <property type="project" value="UniProtKB-KW"/>
</dbReference>
<comment type="similarity">
    <text evidence="7">Belongs to the QueC family.</text>
</comment>
<reference evidence="10" key="1">
    <citation type="submission" date="2013-08" db="EMBL/GenBank/DDBJ databases">
        <authorList>
            <person name="Mendez C."/>
            <person name="Richter M."/>
            <person name="Ferrer M."/>
            <person name="Sanchez J."/>
        </authorList>
    </citation>
    <scope>NUCLEOTIDE SEQUENCE</scope>
</reference>
<keyword evidence="5" id="KW-0862">Zinc</keyword>
<dbReference type="AlphaFoldDB" id="T1BL91"/>
<sequence length="173" mass="18936">VDEPIELTVPFAPLAPSAITRRGPLPRDRSPQEIGKGIPATYVPGRNTVFLALALSLAESRRADAIYLGINAVDYSGYPDCRPEYLDAFRRLAALATARGVEEHWTPRLVAPLLRLSKAGIVRLGERLGVPWDRTWSCYAGGARPCGRCDSCLLRARGFREARVADPLLKDPA</sequence>
<dbReference type="Pfam" id="PF06508">
    <property type="entry name" value="QueC"/>
    <property type="match status" value="1"/>
</dbReference>
<evidence type="ECO:0000256" key="4">
    <source>
        <dbReference type="ARBA" id="ARBA00022741"/>
    </source>
</evidence>
<dbReference type="SUPFAM" id="SSF52402">
    <property type="entry name" value="Adenine nucleotide alpha hydrolases-like"/>
    <property type="match status" value="1"/>
</dbReference>
<keyword evidence="2" id="KW-0436">Ligase</keyword>
<dbReference type="Gene3D" id="3.40.50.620">
    <property type="entry name" value="HUPs"/>
    <property type="match status" value="1"/>
</dbReference>
<dbReference type="InterPro" id="IPR014729">
    <property type="entry name" value="Rossmann-like_a/b/a_fold"/>
</dbReference>
<dbReference type="PANTHER" id="PTHR42914:SF1">
    <property type="entry name" value="7-CYANO-7-DEAZAGUANINE SYNTHASE"/>
    <property type="match status" value="1"/>
</dbReference>
<reference evidence="10" key="2">
    <citation type="journal article" date="2014" name="ISME J.">
        <title>Microbial stratification in low pH oxic and suboxic macroscopic growths along an acid mine drainage.</title>
        <authorList>
            <person name="Mendez-Garcia C."/>
            <person name="Mesa V."/>
            <person name="Sprenger R.R."/>
            <person name="Richter M."/>
            <person name="Diez M.S."/>
            <person name="Solano J."/>
            <person name="Bargiela R."/>
            <person name="Golyshina O.V."/>
            <person name="Manteca A."/>
            <person name="Ramos J.L."/>
            <person name="Gallego J.R."/>
            <person name="Llorente I."/>
            <person name="Martins Dos Santos V.A."/>
            <person name="Jensen O.N."/>
            <person name="Pelaez A.I."/>
            <person name="Sanchez J."/>
            <person name="Ferrer M."/>
        </authorList>
    </citation>
    <scope>NUCLEOTIDE SEQUENCE</scope>
</reference>
<proteinExistence type="inferred from homology"/>
<protein>
    <recommendedName>
        <fullName evidence="8">7-cyano-7-deazaguanine synthase</fullName>
        <ecNumber evidence="8">6.3.4.20</ecNumber>
    </recommendedName>
</protein>
<evidence type="ECO:0000256" key="9">
    <source>
        <dbReference type="ARBA" id="ARBA00047890"/>
    </source>
</evidence>
<dbReference type="CDD" id="cd01995">
    <property type="entry name" value="QueC-like"/>
    <property type="match status" value="1"/>
</dbReference>
<keyword evidence="6" id="KW-0067">ATP-binding</keyword>
<evidence type="ECO:0000256" key="5">
    <source>
        <dbReference type="ARBA" id="ARBA00022833"/>
    </source>
</evidence>
<accession>T1BL91</accession>
<evidence type="ECO:0000256" key="3">
    <source>
        <dbReference type="ARBA" id="ARBA00022723"/>
    </source>
</evidence>
<name>T1BL91_9ZZZZ</name>
<keyword evidence="3" id="KW-0479">Metal-binding</keyword>
<evidence type="ECO:0000313" key="10">
    <source>
        <dbReference type="EMBL" id="EQD54059.1"/>
    </source>
</evidence>
<evidence type="ECO:0000256" key="2">
    <source>
        <dbReference type="ARBA" id="ARBA00022598"/>
    </source>
</evidence>
<evidence type="ECO:0000256" key="6">
    <source>
        <dbReference type="ARBA" id="ARBA00022840"/>
    </source>
</evidence>
<comment type="pathway">
    <text evidence="1">Purine metabolism; 7-cyano-7-deazaguanine biosynthesis.</text>
</comment>
<evidence type="ECO:0000256" key="7">
    <source>
        <dbReference type="ARBA" id="ARBA00037993"/>
    </source>
</evidence>
<dbReference type="EC" id="6.3.4.20" evidence="8"/>
<comment type="caution">
    <text evidence="10">The sequence shown here is derived from an EMBL/GenBank/DDBJ whole genome shotgun (WGS) entry which is preliminary data.</text>
</comment>
<feature type="non-terminal residue" evidence="10">
    <location>
        <position position="1"/>
    </location>
</feature>
<comment type="catalytic activity">
    <reaction evidence="9">
        <text>7-carboxy-7-carbaguanine + NH4(+) + 2 ATP = 7-cyano-7-carbaguanine + 2 AMP + 2 diphosphate + 2 H(+)</text>
        <dbReference type="Rhea" id="RHEA:27982"/>
        <dbReference type="ChEBI" id="CHEBI:15378"/>
        <dbReference type="ChEBI" id="CHEBI:28938"/>
        <dbReference type="ChEBI" id="CHEBI:30616"/>
        <dbReference type="ChEBI" id="CHEBI:33019"/>
        <dbReference type="ChEBI" id="CHEBI:45075"/>
        <dbReference type="ChEBI" id="CHEBI:61036"/>
        <dbReference type="ChEBI" id="CHEBI:456215"/>
        <dbReference type="EC" id="6.3.4.20"/>
    </reaction>
</comment>
<dbReference type="EMBL" id="AUZY01006531">
    <property type="protein sequence ID" value="EQD54059.1"/>
    <property type="molecule type" value="Genomic_DNA"/>
</dbReference>
<dbReference type="PANTHER" id="PTHR42914">
    <property type="entry name" value="7-CYANO-7-DEAZAGUANINE SYNTHASE"/>
    <property type="match status" value="1"/>
</dbReference>
<gene>
    <name evidence="10" type="ORF">B1B_09861</name>
</gene>
<organism evidence="10">
    <name type="scientific">mine drainage metagenome</name>
    <dbReference type="NCBI Taxonomy" id="410659"/>
    <lineage>
        <taxon>unclassified sequences</taxon>
        <taxon>metagenomes</taxon>
        <taxon>ecological metagenomes</taxon>
    </lineage>
</organism>
<keyword evidence="4" id="KW-0547">Nucleotide-binding</keyword>
<evidence type="ECO:0000256" key="8">
    <source>
        <dbReference type="ARBA" id="ARBA00039149"/>
    </source>
</evidence>
<dbReference type="GO" id="GO:0005524">
    <property type="term" value="F:ATP binding"/>
    <property type="evidence" value="ECO:0007669"/>
    <property type="project" value="UniProtKB-KW"/>
</dbReference>
<dbReference type="InterPro" id="IPR018317">
    <property type="entry name" value="QueC"/>
</dbReference>